<feature type="non-terminal residue" evidence="2">
    <location>
        <position position="376"/>
    </location>
</feature>
<dbReference type="Proteomes" id="UP000695022">
    <property type="component" value="Unplaced"/>
</dbReference>
<evidence type="ECO:0000313" key="2">
    <source>
        <dbReference type="RefSeq" id="XP_014679127.1"/>
    </source>
</evidence>
<dbReference type="PANTHER" id="PTHR47331">
    <property type="entry name" value="PHD-TYPE DOMAIN-CONTAINING PROTEIN"/>
    <property type="match status" value="1"/>
</dbReference>
<dbReference type="GeneID" id="106818975"/>
<dbReference type="RefSeq" id="XP_014679127.1">
    <property type="nucleotide sequence ID" value="XM_014823641.1"/>
</dbReference>
<dbReference type="Pfam" id="PF05380">
    <property type="entry name" value="Peptidase_A17"/>
    <property type="match status" value="1"/>
</dbReference>
<keyword evidence="1" id="KW-1185">Reference proteome</keyword>
<evidence type="ECO:0000313" key="1">
    <source>
        <dbReference type="Proteomes" id="UP000695022"/>
    </source>
</evidence>
<proteinExistence type="predicted"/>
<name>A0ABM1F3V6_PRICU</name>
<organism evidence="1 2">
    <name type="scientific">Priapulus caudatus</name>
    <name type="common">Priapulid worm</name>
    <dbReference type="NCBI Taxonomy" id="37621"/>
    <lineage>
        <taxon>Eukaryota</taxon>
        <taxon>Metazoa</taxon>
        <taxon>Ecdysozoa</taxon>
        <taxon>Scalidophora</taxon>
        <taxon>Priapulida</taxon>
        <taxon>Priapulimorpha</taxon>
        <taxon>Priapulimorphida</taxon>
        <taxon>Priapulidae</taxon>
        <taxon>Priapulus</taxon>
    </lineage>
</organism>
<sequence length="376" mass="42635">MARSFYERLIRSIFGATSSPACCNFALQQTARDNAANFSEQAVQAILQDVYMDDLLKSVEGVPKGIELAKELVALTAMGGFRLHKWLSNAREVLAAIDSSELAVREVDFDNDEVPNQRTLGMSWDLLQDIFVFHADPKETNMTKRGLVSIMCSVFDPCGYITPFIFRAKCLVQDLWRAGLDWDQPLPDNLQHKWREWLRELRELYDTVKIPRHHPGFSSQAEDVQIHVFGDASESGFGAVAYLRYNVQGVIIVSFLSSKTRVAPLKTLSIPRLELQGSLLAARLGKLLETELKVGIQRHVYWSDSEVVLKYLRNEVKRFKPFVANRVAEIRDLTQPEDWHHVPTDCNPADLCSRGTTVAALDPNSLWFQGPPFLRQ</sequence>
<protein>
    <submittedName>
        <fullName evidence="2">Uncharacterized protein LOC106818975</fullName>
    </submittedName>
</protein>
<reference evidence="2" key="1">
    <citation type="submission" date="2025-08" db="UniProtKB">
        <authorList>
            <consortium name="RefSeq"/>
        </authorList>
    </citation>
    <scope>IDENTIFICATION</scope>
</reference>
<gene>
    <name evidence="2" type="primary">LOC106818975</name>
</gene>
<dbReference type="InterPro" id="IPR008042">
    <property type="entry name" value="Retrotrans_Pao"/>
</dbReference>
<accession>A0ABM1F3V6</accession>